<dbReference type="SUPFAM" id="SSF51395">
    <property type="entry name" value="FMN-linked oxidoreductases"/>
    <property type="match status" value="1"/>
</dbReference>
<dbReference type="AlphaFoldDB" id="A0A6I1FNN3"/>
<dbReference type="Gene3D" id="3.20.20.70">
    <property type="entry name" value="Aldolase class I"/>
    <property type="match status" value="1"/>
</dbReference>
<keyword evidence="14" id="KW-1185">Reference proteome</keyword>
<dbReference type="HAMAP" id="MF_00354">
    <property type="entry name" value="Idi_2"/>
    <property type="match status" value="1"/>
</dbReference>
<feature type="binding site" evidence="11">
    <location>
        <begin position="62"/>
        <end position="64"/>
    </location>
    <ligand>
        <name>FMN</name>
        <dbReference type="ChEBI" id="CHEBI:58210"/>
    </ligand>
</feature>
<evidence type="ECO:0000256" key="1">
    <source>
        <dbReference type="ARBA" id="ARBA00001917"/>
    </source>
</evidence>
<evidence type="ECO:0000256" key="4">
    <source>
        <dbReference type="ARBA" id="ARBA00022643"/>
    </source>
</evidence>
<comment type="catalytic activity">
    <reaction evidence="11">
        <text>isopentenyl diphosphate = dimethylallyl diphosphate</text>
        <dbReference type="Rhea" id="RHEA:23284"/>
        <dbReference type="ChEBI" id="CHEBI:57623"/>
        <dbReference type="ChEBI" id="CHEBI:128769"/>
        <dbReference type="EC" id="5.3.3.2"/>
    </reaction>
</comment>
<dbReference type="RefSeq" id="WP_152149424.1">
    <property type="nucleotide sequence ID" value="NZ_WEIO01000001.1"/>
</dbReference>
<keyword evidence="5 11" id="KW-0479">Metal-binding</keyword>
<reference evidence="13 14" key="1">
    <citation type="submission" date="2019-10" db="EMBL/GenBank/DDBJ databases">
        <title>Bacillus aerolatum sp. nov., isolated from bioaerosol of sport playgrounds.</title>
        <authorList>
            <person name="Chen P."/>
            <person name="Zhang G."/>
        </authorList>
    </citation>
    <scope>NUCLEOTIDE SEQUENCE [LARGE SCALE GENOMIC DNA]</scope>
    <source>
        <strain evidence="13 14">CX253</strain>
    </source>
</reference>
<proteinExistence type="inferred from homology"/>
<comment type="caution">
    <text evidence="11">Lacks conserved residue(s) required for the propagation of feature annotation.</text>
</comment>
<dbReference type="InterPro" id="IPR011179">
    <property type="entry name" value="IPdP_isomerase"/>
</dbReference>
<accession>A0A6I1FNN3</accession>
<dbReference type="EMBL" id="WEIO01000001">
    <property type="protein sequence ID" value="KAB7708897.1"/>
    <property type="molecule type" value="Genomic_DNA"/>
</dbReference>
<comment type="function">
    <text evidence="11">Involved in the biosynthesis of isoprenoids. Catalyzes the 1,3-allylic rearrangement of the homoallylic substrate isopentenyl (IPP) to its allylic isomer, dimethylallyl diphosphate (DMAPP).</text>
</comment>
<comment type="caution">
    <text evidence="13">The sequence shown here is derived from an EMBL/GenBank/DDBJ whole genome shotgun (WGS) entry which is preliminary data.</text>
</comment>
<dbReference type="InterPro" id="IPR000262">
    <property type="entry name" value="FMN-dep_DH"/>
</dbReference>
<dbReference type="CDD" id="cd02811">
    <property type="entry name" value="IDI-2_FMN"/>
    <property type="match status" value="1"/>
</dbReference>
<dbReference type="InterPro" id="IPR013785">
    <property type="entry name" value="Aldolase_TIM"/>
</dbReference>
<dbReference type="PANTHER" id="PTHR43665">
    <property type="entry name" value="ISOPENTENYL-DIPHOSPHATE DELTA-ISOMERASE"/>
    <property type="match status" value="1"/>
</dbReference>
<gene>
    <name evidence="11" type="primary">fni</name>
    <name evidence="13" type="ORF">F9802_01765</name>
</gene>
<dbReference type="GO" id="GO:0010181">
    <property type="term" value="F:FMN binding"/>
    <property type="evidence" value="ECO:0007669"/>
    <property type="project" value="UniProtKB-UniRule"/>
</dbReference>
<comment type="subunit">
    <text evidence="10 11">Homooctamer. Dimer of tetramers.</text>
</comment>
<dbReference type="Pfam" id="PF01070">
    <property type="entry name" value="FMN_dh"/>
    <property type="match status" value="1"/>
</dbReference>
<name>A0A6I1FNN3_9BACI</name>
<feature type="binding site" evidence="11">
    <location>
        <position position="153"/>
    </location>
    <ligand>
        <name>Mg(2+)</name>
        <dbReference type="ChEBI" id="CHEBI:18420"/>
    </ligand>
</feature>
<dbReference type="PANTHER" id="PTHR43665:SF1">
    <property type="entry name" value="ISOPENTENYL-DIPHOSPHATE DELTA-ISOMERASE"/>
    <property type="match status" value="1"/>
</dbReference>
<dbReference type="GO" id="GO:0005737">
    <property type="term" value="C:cytoplasm"/>
    <property type="evidence" value="ECO:0007669"/>
    <property type="project" value="UniProtKB-SubCell"/>
</dbReference>
<keyword evidence="9 11" id="KW-0413">Isomerase</keyword>
<evidence type="ECO:0000256" key="8">
    <source>
        <dbReference type="ARBA" id="ARBA00023229"/>
    </source>
</evidence>
<feature type="binding site" evidence="11">
    <location>
        <position position="122"/>
    </location>
    <ligand>
        <name>FMN</name>
        <dbReference type="ChEBI" id="CHEBI:58210"/>
    </ligand>
</feature>
<evidence type="ECO:0000313" key="14">
    <source>
        <dbReference type="Proteomes" id="UP000429595"/>
    </source>
</evidence>
<evidence type="ECO:0000256" key="9">
    <source>
        <dbReference type="ARBA" id="ARBA00023235"/>
    </source>
</evidence>
<keyword evidence="8 11" id="KW-0414">Isoprene biosynthesis</keyword>
<feature type="binding site" evidence="11">
    <location>
        <begin position="6"/>
        <end position="7"/>
    </location>
    <ligand>
        <name>substrate</name>
    </ligand>
</feature>
<comment type="cofactor">
    <cofactor evidence="11">
        <name>Mg(2+)</name>
        <dbReference type="ChEBI" id="CHEBI:18420"/>
    </cofactor>
</comment>
<comment type="cofactor">
    <cofactor evidence="11">
        <name>NADPH</name>
        <dbReference type="ChEBI" id="CHEBI:57783"/>
    </cofactor>
</comment>
<evidence type="ECO:0000259" key="12">
    <source>
        <dbReference type="Pfam" id="PF01070"/>
    </source>
</evidence>
<evidence type="ECO:0000256" key="7">
    <source>
        <dbReference type="ARBA" id="ARBA00022857"/>
    </source>
</evidence>
<evidence type="ECO:0000256" key="5">
    <source>
        <dbReference type="ARBA" id="ARBA00022723"/>
    </source>
</evidence>
<dbReference type="PIRSF" id="PIRSF003314">
    <property type="entry name" value="IPP_isomerase"/>
    <property type="match status" value="1"/>
</dbReference>
<dbReference type="NCBIfam" id="TIGR02151">
    <property type="entry name" value="IPP_isom_2"/>
    <property type="match status" value="1"/>
</dbReference>
<dbReference type="GO" id="GO:0008299">
    <property type="term" value="P:isoprenoid biosynthetic process"/>
    <property type="evidence" value="ECO:0007669"/>
    <property type="project" value="UniProtKB-UniRule"/>
</dbReference>
<protein>
    <recommendedName>
        <fullName evidence="11">Isopentenyl-diphosphate delta-isomerase</fullName>
        <shortName evidence="11">IPP isomerase</shortName>
        <ecNumber evidence="11">5.3.3.2</ecNumber>
    </recommendedName>
    <alternativeName>
        <fullName evidence="11">Isopentenyl diphosphate:dimethylallyl diphosphate isomerase</fullName>
    </alternativeName>
    <alternativeName>
        <fullName evidence="11">Isopentenyl pyrophosphate isomerase</fullName>
    </alternativeName>
    <alternativeName>
        <fullName evidence="11">Type 2 isopentenyl diphosphate isomerase</fullName>
        <shortName evidence="11">IDI-2</shortName>
    </alternativeName>
</protein>
<keyword evidence="2 11" id="KW-0963">Cytoplasm</keyword>
<feature type="binding site" evidence="11">
    <location>
        <begin position="258"/>
        <end position="259"/>
    </location>
    <ligand>
        <name>FMN</name>
        <dbReference type="ChEBI" id="CHEBI:58210"/>
    </ligand>
</feature>
<evidence type="ECO:0000256" key="2">
    <source>
        <dbReference type="ARBA" id="ARBA00022490"/>
    </source>
</evidence>
<dbReference type="GO" id="GO:0016491">
    <property type="term" value="F:oxidoreductase activity"/>
    <property type="evidence" value="ECO:0007669"/>
    <property type="project" value="InterPro"/>
</dbReference>
<dbReference type="GO" id="GO:0000287">
    <property type="term" value="F:magnesium ion binding"/>
    <property type="evidence" value="ECO:0007669"/>
    <property type="project" value="UniProtKB-UniRule"/>
</dbReference>
<evidence type="ECO:0000313" key="13">
    <source>
        <dbReference type="EMBL" id="KAB7708897.1"/>
    </source>
</evidence>
<feature type="domain" description="FMN-dependent dehydrogenase" evidence="12">
    <location>
        <begin position="163"/>
        <end position="324"/>
    </location>
</feature>
<keyword evidence="3 11" id="KW-0285">Flavoprotein</keyword>
<feature type="binding site" evidence="11">
    <location>
        <position position="214"/>
    </location>
    <ligand>
        <name>FMN</name>
        <dbReference type="ChEBI" id="CHEBI:58210"/>
    </ligand>
</feature>
<sequence length="352" mass="37512">MTRAQRKRDHIQYALSTGQSRQTGLDDVEFVHQSFPNTALEDISIQTEIGGLLLSSPVFINAMTGGGGQETEKINGQLALAAKEAGVAMAVGSQMSALKNREERRSFTVVRKQNPDGIIMANLGSEATVDQAEAAVDMLEANALQIHLNVIQELAMPEGDRNFKGALERIGIIAEKLAVPVIVKETGFGFGKEAAGKLAELPVAAVDVGGFGGTNFAAVENERRTKALAYFNNWGIPTAAAIVECKTEAGHMDVIASGGIQNSLDVAKSLALGANAVGMAGLLLNVLMEKGPEALFTELSSLHEDLRMIMCALGANEVADLHKAPIIIQGDTYHRLHLRGCHPAKFSQRCQE</sequence>
<keyword evidence="7 11" id="KW-0521">NADP</keyword>
<evidence type="ECO:0000256" key="11">
    <source>
        <dbReference type="HAMAP-Rule" id="MF_00354"/>
    </source>
</evidence>
<comment type="subcellular location">
    <subcellularLocation>
        <location evidence="11">Cytoplasm</location>
    </subcellularLocation>
</comment>
<evidence type="ECO:0000256" key="6">
    <source>
        <dbReference type="ARBA" id="ARBA00022842"/>
    </source>
</evidence>
<evidence type="ECO:0000256" key="10">
    <source>
        <dbReference type="ARBA" id="ARBA00025810"/>
    </source>
</evidence>
<comment type="cofactor">
    <cofactor evidence="1 11">
        <name>FMN</name>
        <dbReference type="ChEBI" id="CHEBI:58210"/>
    </cofactor>
</comment>
<keyword evidence="6 11" id="KW-0460">Magnesium</keyword>
<organism evidence="13 14">
    <name type="scientific">Bacillus aerolatus</name>
    <dbReference type="NCBI Taxonomy" id="2653354"/>
    <lineage>
        <taxon>Bacteria</taxon>
        <taxon>Bacillati</taxon>
        <taxon>Bacillota</taxon>
        <taxon>Bacilli</taxon>
        <taxon>Bacillales</taxon>
        <taxon>Bacillaceae</taxon>
        <taxon>Bacillus</taxon>
    </lineage>
</organism>
<feature type="binding site" evidence="11">
    <location>
        <position position="93"/>
    </location>
    <ligand>
        <name>FMN</name>
        <dbReference type="ChEBI" id="CHEBI:58210"/>
    </ligand>
</feature>
<keyword evidence="4 11" id="KW-0288">FMN</keyword>
<feature type="binding site" evidence="11">
    <location>
        <position position="152"/>
    </location>
    <ligand>
        <name>substrate</name>
    </ligand>
</feature>
<dbReference type="GO" id="GO:0070402">
    <property type="term" value="F:NADPH binding"/>
    <property type="evidence" value="ECO:0007669"/>
    <property type="project" value="UniProtKB-UniRule"/>
</dbReference>
<dbReference type="EC" id="5.3.3.2" evidence="11"/>
<comment type="similarity">
    <text evidence="11">Belongs to the IPP isomerase type 2 family.</text>
</comment>
<feature type="binding site" evidence="11">
    <location>
        <position position="184"/>
    </location>
    <ligand>
        <name>FMN</name>
        <dbReference type="ChEBI" id="CHEBI:58210"/>
    </ligand>
</feature>
<dbReference type="Proteomes" id="UP000429595">
    <property type="component" value="Unassembled WGS sequence"/>
</dbReference>
<dbReference type="GO" id="GO:0004452">
    <property type="term" value="F:isopentenyl-diphosphate delta-isomerase activity"/>
    <property type="evidence" value="ECO:0007669"/>
    <property type="project" value="UniProtKB-UniRule"/>
</dbReference>
<evidence type="ECO:0000256" key="3">
    <source>
        <dbReference type="ARBA" id="ARBA00022630"/>
    </source>
</evidence>
<feature type="binding site" evidence="11">
    <location>
        <begin position="280"/>
        <end position="281"/>
    </location>
    <ligand>
        <name>FMN</name>
        <dbReference type="ChEBI" id="CHEBI:58210"/>
    </ligand>
</feature>